<dbReference type="HOGENOM" id="CLU_001724_0_0_1"/>
<keyword evidence="2 4" id="KW-0328">Glycosyltransferase</keyword>
<dbReference type="PROSITE" id="PS00375">
    <property type="entry name" value="UDPGT"/>
    <property type="match status" value="1"/>
</dbReference>
<dbReference type="FunFam" id="3.40.50.2000:FF:000065">
    <property type="entry name" value="Glycosyltransferase"/>
    <property type="match status" value="1"/>
</dbReference>
<keyword evidence="3 4" id="KW-0808">Transferase</keyword>
<dbReference type="eggNOG" id="KOG1192">
    <property type="taxonomic scope" value="Eukaryota"/>
</dbReference>
<evidence type="ECO:0000313" key="6">
    <source>
        <dbReference type="EnsemblPlants" id="ONIVA11G12360.1"/>
    </source>
</evidence>
<dbReference type="AlphaFoldDB" id="A0A0E0J1N6"/>
<dbReference type="PANTHER" id="PTHR11926:SF1498">
    <property type="entry name" value="GLYCOSYLTRANSFERASE"/>
    <property type="match status" value="1"/>
</dbReference>
<name>A0A0E0J1N6_ORYNI</name>
<organism evidence="6">
    <name type="scientific">Oryza nivara</name>
    <name type="common">Indian wild rice</name>
    <name type="synonym">Oryza sativa f. spontanea</name>
    <dbReference type="NCBI Taxonomy" id="4536"/>
    <lineage>
        <taxon>Eukaryota</taxon>
        <taxon>Viridiplantae</taxon>
        <taxon>Streptophyta</taxon>
        <taxon>Embryophyta</taxon>
        <taxon>Tracheophyta</taxon>
        <taxon>Spermatophyta</taxon>
        <taxon>Magnoliopsida</taxon>
        <taxon>Liliopsida</taxon>
        <taxon>Poales</taxon>
        <taxon>Poaceae</taxon>
        <taxon>BOP clade</taxon>
        <taxon>Oryzoideae</taxon>
        <taxon>Oryzeae</taxon>
        <taxon>Oryzinae</taxon>
        <taxon>Oryza</taxon>
    </lineage>
</organism>
<dbReference type="OMA" id="YACTEWR"/>
<dbReference type="InterPro" id="IPR035595">
    <property type="entry name" value="UDP_glycos_trans_CS"/>
</dbReference>
<dbReference type="EnsemblPlants" id="ONIVA11G12360.1">
    <property type="protein sequence ID" value="ONIVA11G12360.1"/>
    <property type="gene ID" value="ONIVA11G12360"/>
</dbReference>
<dbReference type="PANTHER" id="PTHR11926">
    <property type="entry name" value="GLUCOSYL/GLUCURONOSYL TRANSFERASES"/>
    <property type="match status" value="1"/>
</dbReference>
<dbReference type="Pfam" id="PF00201">
    <property type="entry name" value="UDPGT"/>
    <property type="match status" value="1"/>
</dbReference>
<dbReference type="EC" id="2.4.1.-" evidence="5"/>
<dbReference type="Proteomes" id="UP000006591">
    <property type="component" value="Chromosome 11"/>
</dbReference>
<evidence type="ECO:0000256" key="5">
    <source>
        <dbReference type="RuleBase" id="RU362057"/>
    </source>
</evidence>
<dbReference type="CDD" id="cd03784">
    <property type="entry name" value="GT1_Gtf-like"/>
    <property type="match status" value="1"/>
</dbReference>
<dbReference type="Gene3D" id="3.40.50.2000">
    <property type="entry name" value="Glycogen Phosphorylase B"/>
    <property type="match status" value="2"/>
</dbReference>
<evidence type="ECO:0000256" key="1">
    <source>
        <dbReference type="ARBA" id="ARBA00009995"/>
    </source>
</evidence>
<dbReference type="Gramene" id="ONIVA11G12360.1">
    <property type="protein sequence ID" value="ONIVA11G12360.1"/>
    <property type="gene ID" value="ONIVA11G12360"/>
</dbReference>
<reference evidence="6" key="1">
    <citation type="submission" date="2015-04" db="UniProtKB">
        <authorList>
            <consortium name="EnsemblPlants"/>
        </authorList>
    </citation>
    <scope>IDENTIFICATION</scope>
    <source>
        <strain evidence="6">SL10</strain>
    </source>
</reference>
<proteinExistence type="inferred from homology"/>
<evidence type="ECO:0000256" key="3">
    <source>
        <dbReference type="ARBA" id="ARBA00022679"/>
    </source>
</evidence>
<dbReference type="SUPFAM" id="SSF53756">
    <property type="entry name" value="UDP-Glycosyltransferase/glycogen phosphorylase"/>
    <property type="match status" value="1"/>
</dbReference>
<dbReference type="FunFam" id="3.40.50.2000:FF:000223">
    <property type="entry name" value="Glycosyltransferase"/>
    <property type="match status" value="1"/>
</dbReference>
<evidence type="ECO:0000313" key="7">
    <source>
        <dbReference type="Proteomes" id="UP000006591"/>
    </source>
</evidence>
<comment type="similarity">
    <text evidence="1 4">Belongs to the UDP-glycosyltransferase family.</text>
</comment>
<evidence type="ECO:0000256" key="4">
    <source>
        <dbReference type="RuleBase" id="RU003718"/>
    </source>
</evidence>
<protein>
    <recommendedName>
        <fullName evidence="5">Glycosyltransferase</fullName>
        <ecNumber evidence="5">2.4.1.-</ecNumber>
    </recommendedName>
</protein>
<keyword evidence="7" id="KW-1185">Reference proteome</keyword>
<dbReference type="InterPro" id="IPR002213">
    <property type="entry name" value="UDP_glucos_trans"/>
</dbReference>
<dbReference type="GO" id="GO:0080043">
    <property type="term" value="F:quercetin 3-O-glucosyltransferase activity"/>
    <property type="evidence" value="ECO:0007669"/>
    <property type="project" value="TreeGrafter"/>
</dbReference>
<dbReference type="GO" id="GO:0080044">
    <property type="term" value="F:quercetin 7-O-glucosyltransferase activity"/>
    <property type="evidence" value="ECO:0007669"/>
    <property type="project" value="TreeGrafter"/>
</dbReference>
<reference evidence="6" key="2">
    <citation type="submission" date="2018-04" db="EMBL/GenBank/DDBJ databases">
        <title>OnivRS2 (Oryza nivara Reference Sequence Version 2).</title>
        <authorList>
            <person name="Zhang J."/>
            <person name="Kudrna D."/>
            <person name="Lee S."/>
            <person name="Talag J."/>
            <person name="Rajasekar S."/>
            <person name="Welchert J."/>
            <person name="Hsing Y.-I."/>
            <person name="Wing R.A."/>
        </authorList>
    </citation>
    <scope>NUCLEOTIDE SEQUENCE [LARGE SCALE GENOMIC DNA]</scope>
    <source>
        <strain evidence="6">SL10</strain>
    </source>
</reference>
<accession>A0A0E0J1N6</accession>
<evidence type="ECO:0000256" key="2">
    <source>
        <dbReference type="ARBA" id="ARBA00022676"/>
    </source>
</evidence>
<sequence>MPTASPAHAVFFPFPVQGHVASALHLAKLLHARGGVRVTFVHSERNRRRVIRSHGEGALAAGAPGFRFAAVPDGLPSDDDDDGPSDPRDLLFSIGACVPHLKKILEEAAASGTPATCVVSDVDHVLLAAREMGLPAVAFWTTSACGLMASLQCKELIDRGIIPLKADAEKLSNGYLDSTVVDWVPGMPADMRLRDFFSFVRTTDTDDPVLAVVVSTMECLRTATSAVILNTFDALEGEVVAAMSRILPPIYTVGPLPQLTAASHVVASGADPPDTPALSAASLCPEDGGCLEWLGRKRPCSVLYVNFGSIVYLTSTQLVELAWGLADSGHDFLWVIRDDQAKVTGGDGPTGVLPAEFVEKTKGKGYLTSWCPQEAVLRHDAIGAFLTHCGWNSVLEGISNGVPMLCYPIAADQQTNCRYACTEWRVGVEVGDDIEREEVARMVREVMEEEIKGKEVRQRATEWKERAAMAVVPSGTSWVNLDRMVNEVFSPGNNM</sequence>